<keyword evidence="3" id="KW-1185">Reference proteome</keyword>
<feature type="signal peptide" evidence="1">
    <location>
        <begin position="1"/>
        <end position="19"/>
    </location>
</feature>
<proteinExistence type="predicted"/>
<accession>A0ABQ7JI86</accession>
<reference evidence="2 3" key="1">
    <citation type="journal article" date="2020" name="Fungal Divers.">
        <title>Resolving the Mortierellaceae phylogeny through synthesis of multi-gene phylogenetics and phylogenomics.</title>
        <authorList>
            <person name="Vandepol N."/>
            <person name="Liber J."/>
            <person name="Desiro A."/>
            <person name="Na H."/>
            <person name="Kennedy M."/>
            <person name="Barry K."/>
            <person name="Grigoriev I.V."/>
            <person name="Miller A.N."/>
            <person name="O'Donnell K."/>
            <person name="Stajich J.E."/>
            <person name="Bonito G."/>
        </authorList>
    </citation>
    <scope>NUCLEOTIDE SEQUENCE [LARGE SCALE GENOMIC DNA]</scope>
    <source>
        <strain evidence="2 3">AD045</strain>
    </source>
</reference>
<sequence length="145" mass="16553">MRVSLTCLLAAVLPAAILGASQESFCEEKVSHRSRLFGRPAYYDLEEKAPGWVFFEENSIRARIHGNTYWNLRGKLEEKFPVDDFLFDPLTFTFNYPKDFEGPFKGHIGRGEFLLKWEKSDASIRGRAPIGDFSVTGETHVNYSP</sequence>
<protein>
    <submittedName>
        <fullName evidence="2">Uncharacterized protein</fullName>
    </submittedName>
</protein>
<organism evidence="2 3">
    <name type="scientific">Linnemannia gamsii</name>
    <dbReference type="NCBI Taxonomy" id="64522"/>
    <lineage>
        <taxon>Eukaryota</taxon>
        <taxon>Fungi</taxon>
        <taxon>Fungi incertae sedis</taxon>
        <taxon>Mucoromycota</taxon>
        <taxon>Mortierellomycotina</taxon>
        <taxon>Mortierellomycetes</taxon>
        <taxon>Mortierellales</taxon>
        <taxon>Mortierellaceae</taxon>
        <taxon>Linnemannia</taxon>
    </lineage>
</organism>
<comment type="caution">
    <text evidence="2">The sequence shown here is derived from an EMBL/GenBank/DDBJ whole genome shotgun (WGS) entry which is preliminary data.</text>
</comment>
<name>A0ABQ7JI86_9FUNG</name>
<evidence type="ECO:0000313" key="2">
    <source>
        <dbReference type="EMBL" id="KAG0274392.1"/>
    </source>
</evidence>
<dbReference type="Proteomes" id="UP001194696">
    <property type="component" value="Unassembled WGS sequence"/>
</dbReference>
<feature type="chain" id="PRO_5045788531" evidence="1">
    <location>
        <begin position="20"/>
        <end position="145"/>
    </location>
</feature>
<keyword evidence="1" id="KW-0732">Signal</keyword>
<evidence type="ECO:0000256" key="1">
    <source>
        <dbReference type="SAM" id="SignalP"/>
    </source>
</evidence>
<dbReference type="EMBL" id="JAAAIM010002032">
    <property type="protein sequence ID" value="KAG0274392.1"/>
    <property type="molecule type" value="Genomic_DNA"/>
</dbReference>
<evidence type="ECO:0000313" key="3">
    <source>
        <dbReference type="Proteomes" id="UP001194696"/>
    </source>
</evidence>
<gene>
    <name evidence="2" type="ORF">BGZ96_004353</name>
</gene>